<keyword evidence="2" id="KW-0805">Transcription regulation</keyword>
<evidence type="ECO:0000256" key="7">
    <source>
        <dbReference type="ARBA" id="ARBA00024343"/>
    </source>
</evidence>
<dbReference type="Pfam" id="PF00847">
    <property type="entry name" value="AP2"/>
    <property type="match status" value="1"/>
</dbReference>
<keyword evidence="3" id="KW-0238">DNA-binding</keyword>
<dbReference type="PANTHER" id="PTHR31985">
    <property type="entry name" value="ETHYLENE-RESPONSIVE TRANSCRIPTION FACTOR ERF042-RELATED"/>
    <property type="match status" value="1"/>
</dbReference>
<evidence type="ECO:0000256" key="3">
    <source>
        <dbReference type="ARBA" id="ARBA00023125"/>
    </source>
</evidence>
<organism evidence="9 10">
    <name type="scientific">Brassica cretica</name>
    <name type="common">Mustard</name>
    <dbReference type="NCBI Taxonomy" id="69181"/>
    <lineage>
        <taxon>Eukaryota</taxon>
        <taxon>Viridiplantae</taxon>
        <taxon>Streptophyta</taxon>
        <taxon>Embryophyta</taxon>
        <taxon>Tracheophyta</taxon>
        <taxon>Spermatophyta</taxon>
        <taxon>Magnoliopsida</taxon>
        <taxon>eudicotyledons</taxon>
        <taxon>Gunneridae</taxon>
        <taxon>Pentapetalae</taxon>
        <taxon>rosids</taxon>
        <taxon>malvids</taxon>
        <taxon>Brassicales</taxon>
        <taxon>Brassicaceae</taxon>
        <taxon>Brassiceae</taxon>
        <taxon>Brassica</taxon>
    </lineage>
</organism>
<dbReference type="GO" id="GO:0003677">
    <property type="term" value="F:DNA binding"/>
    <property type="evidence" value="ECO:0007669"/>
    <property type="project" value="UniProtKB-KW"/>
</dbReference>
<comment type="similarity">
    <text evidence="7">Belongs to the AP2/ERF transcription factor family. ERF subfamily.</text>
</comment>
<dbReference type="SMART" id="SM00380">
    <property type="entry name" value="AP2"/>
    <property type="match status" value="1"/>
</dbReference>
<evidence type="ECO:0000256" key="4">
    <source>
        <dbReference type="ARBA" id="ARBA00023159"/>
    </source>
</evidence>
<dbReference type="InterPro" id="IPR036955">
    <property type="entry name" value="AP2/ERF_dom_sf"/>
</dbReference>
<dbReference type="GO" id="GO:0005634">
    <property type="term" value="C:nucleus"/>
    <property type="evidence" value="ECO:0007669"/>
    <property type="project" value="UniProtKB-SubCell"/>
</dbReference>
<keyword evidence="5" id="KW-0804">Transcription</keyword>
<dbReference type="PRINTS" id="PR00367">
    <property type="entry name" value="ETHRSPELEMNT"/>
</dbReference>
<evidence type="ECO:0000256" key="2">
    <source>
        <dbReference type="ARBA" id="ARBA00023015"/>
    </source>
</evidence>
<dbReference type="GO" id="GO:0003700">
    <property type="term" value="F:DNA-binding transcription factor activity"/>
    <property type="evidence" value="ECO:0007669"/>
    <property type="project" value="InterPro"/>
</dbReference>
<dbReference type="InterPro" id="IPR051032">
    <property type="entry name" value="AP2/ERF_TF_ERF_subfamily"/>
</dbReference>
<dbReference type="CDD" id="cd00018">
    <property type="entry name" value="AP2"/>
    <property type="match status" value="1"/>
</dbReference>
<comment type="subcellular location">
    <subcellularLocation>
        <location evidence="1">Nucleus</location>
    </subcellularLocation>
</comment>
<accession>A0A8S9REM5</accession>
<evidence type="ECO:0000256" key="5">
    <source>
        <dbReference type="ARBA" id="ARBA00023163"/>
    </source>
</evidence>
<protein>
    <recommendedName>
        <fullName evidence="8">AP2/ERF domain-containing protein</fullName>
    </recommendedName>
</protein>
<dbReference type="FunFam" id="3.30.730.10:FF:000001">
    <property type="entry name" value="Ethylene-responsive transcription factor 2"/>
    <property type="match status" value="1"/>
</dbReference>
<dbReference type="InterPro" id="IPR016177">
    <property type="entry name" value="DNA-bd_dom_sf"/>
</dbReference>
<feature type="domain" description="AP2/ERF" evidence="8">
    <location>
        <begin position="135"/>
        <end position="192"/>
    </location>
</feature>
<dbReference type="SUPFAM" id="SSF54171">
    <property type="entry name" value="DNA-binding domain"/>
    <property type="match status" value="1"/>
</dbReference>
<dbReference type="Gene3D" id="3.30.730.10">
    <property type="entry name" value="AP2/ERF domain"/>
    <property type="match status" value="1"/>
</dbReference>
<dbReference type="AlphaFoldDB" id="A0A8S9REM5"/>
<dbReference type="EMBL" id="QGKX02000095">
    <property type="protein sequence ID" value="KAF3571231.1"/>
    <property type="molecule type" value="Genomic_DNA"/>
</dbReference>
<keyword evidence="4" id="KW-0010">Activator</keyword>
<proteinExistence type="inferred from homology"/>
<dbReference type="PANTHER" id="PTHR31985:SF100">
    <property type="entry name" value="ETHYLENE-RESPONSIVE TRANSCRIPTION FACTOR ERF022"/>
    <property type="match status" value="1"/>
</dbReference>
<name>A0A8S9REM5_BRACR</name>
<keyword evidence="6" id="KW-0539">Nucleus</keyword>
<reference evidence="9" key="1">
    <citation type="submission" date="2019-12" db="EMBL/GenBank/DDBJ databases">
        <title>Genome sequencing and annotation of Brassica cretica.</title>
        <authorList>
            <person name="Studholme D.J."/>
            <person name="Sarris P."/>
        </authorList>
    </citation>
    <scope>NUCLEOTIDE SEQUENCE</scope>
    <source>
        <strain evidence="9">PFS-109/04</strain>
        <tissue evidence="9">Leaf</tissue>
    </source>
</reference>
<evidence type="ECO:0000313" key="9">
    <source>
        <dbReference type="EMBL" id="KAF3571231.1"/>
    </source>
</evidence>
<dbReference type="InterPro" id="IPR001471">
    <property type="entry name" value="AP2/ERF_dom"/>
</dbReference>
<dbReference type="PROSITE" id="PS51032">
    <property type="entry name" value="AP2_ERF"/>
    <property type="match status" value="1"/>
</dbReference>
<gene>
    <name evidence="9" type="ORF">F2Q69_00059065</name>
</gene>
<evidence type="ECO:0000313" key="10">
    <source>
        <dbReference type="Proteomes" id="UP000712600"/>
    </source>
</evidence>
<sequence>MFKPGGSTEPDIVSGQGLSRVGLSPDQIQANNEFPLDSPRMGWMQDLEVNDYEELYRRYFGQCDRADVFHHHWEKIHLRALVFLTLFFCEIICSRMASQFVDLILSLFISLFSHLVAPFIADHVSGGSPFRHICYSRGVRRRKWGKWVSEIREPGKKTRIWLGSYETAEMAAAAYDAAALHLRGRGTHLNFPELADSFPRPESSSSEHVQAAAQEASLMFKPGGSTEPDIVSGQGLSRVGLSPDQIQANNEFPLDSPRMGWMQDLEVNDYEELYRRYFGQCDRAEFFLNAATSVHMGF</sequence>
<comment type="caution">
    <text evidence="9">The sequence shown here is derived from an EMBL/GenBank/DDBJ whole genome shotgun (WGS) entry which is preliminary data.</text>
</comment>
<evidence type="ECO:0000259" key="8">
    <source>
        <dbReference type="PROSITE" id="PS51032"/>
    </source>
</evidence>
<evidence type="ECO:0000256" key="6">
    <source>
        <dbReference type="ARBA" id="ARBA00023242"/>
    </source>
</evidence>
<evidence type="ECO:0000256" key="1">
    <source>
        <dbReference type="ARBA" id="ARBA00004123"/>
    </source>
</evidence>
<dbReference type="Proteomes" id="UP000712600">
    <property type="component" value="Unassembled WGS sequence"/>
</dbReference>